<gene>
    <name evidence="1" type="ORF">K3G42_002602</name>
</gene>
<evidence type="ECO:0000313" key="2">
    <source>
        <dbReference type="Proteomes" id="UP000827872"/>
    </source>
</evidence>
<protein>
    <submittedName>
        <fullName evidence="1">Uncharacterized protein</fullName>
    </submittedName>
</protein>
<dbReference type="EMBL" id="CM037615">
    <property type="protein sequence ID" value="KAH8012818.1"/>
    <property type="molecule type" value="Genomic_DNA"/>
</dbReference>
<proteinExistence type="predicted"/>
<name>A0ACB8G066_9SAUR</name>
<dbReference type="Proteomes" id="UP000827872">
    <property type="component" value="Linkage Group LG02"/>
</dbReference>
<evidence type="ECO:0000313" key="1">
    <source>
        <dbReference type="EMBL" id="KAH8012818.1"/>
    </source>
</evidence>
<comment type="caution">
    <text evidence="1">The sequence shown here is derived from an EMBL/GenBank/DDBJ whole genome shotgun (WGS) entry which is preliminary data.</text>
</comment>
<accession>A0ACB8G066</accession>
<keyword evidence="2" id="KW-1185">Reference proteome</keyword>
<reference evidence="1" key="1">
    <citation type="submission" date="2021-08" db="EMBL/GenBank/DDBJ databases">
        <title>The first chromosome-level gecko genome reveals the dynamic sex chromosomes of Neotropical dwarf geckos (Sphaerodactylidae: Sphaerodactylus).</title>
        <authorList>
            <person name="Pinto B.J."/>
            <person name="Keating S.E."/>
            <person name="Gamble T."/>
        </authorList>
    </citation>
    <scope>NUCLEOTIDE SEQUENCE</scope>
    <source>
        <strain evidence="1">TG3544</strain>
    </source>
</reference>
<organism evidence="1 2">
    <name type="scientific">Sphaerodactylus townsendi</name>
    <dbReference type="NCBI Taxonomy" id="933632"/>
    <lineage>
        <taxon>Eukaryota</taxon>
        <taxon>Metazoa</taxon>
        <taxon>Chordata</taxon>
        <taxon>Craniata</taxon>
        <taxon>Vertebrata</taxon>
        <taxon>Euteleostomi</taxon>
        <taxon>Lepidosauria</taxon>
        <taxon>Squamata</taxon>
        <taxon>Bifurcata</taxon>
        <taxon>Gekkota</taxon>
        <taxon>Sphaerodactylidae</taxon>
        <taxon>Sphaerodactylus</taxon>
    </lineage>
</organism>
<sequence>MLHISEYLTLKEWITFIYTYKITIHSLLLWLLPSLRWLSLQSASGPAPALAVTPGEGSRFRPVLPFQERHSKVLFYVSIKGAFELVQSVSLDNAYPVLHGRLFRESSRTPSVPS</sequence>